<proteinExistence type="predicted"/>
<evidence type="ECO:0000256" key="3">
    <source>
        <dbReference type="SAM" id="Phobius"/>
    </source>
</evidence>
<dbReference type="EMBL" id="OV725080">
    <property type="protein sequence ID" value="CAH1398285.1"/>
    <property type="molecule type" value="Genomic_DNA"/>
</dbReference>
<evidence type="ECO:0000256" key="1">
    <source>
        <dbReference type="ARBA" id="ARBA00022741"/>
    </source>
</evidence>
<dbReference type="GO" id="GO:0000166">
    <property type="term" value="F:nucleotide binding"/>
    <property type="evidence" value="ECO:0007669"/>
    <property type="project" value="UniProtKB-KW"/>
</dbReference>
<evidence type="ECO:0000313" key="6">
    <source>
        <dbReference type="Proteomes" id="UP001152798"/>
    </source>
</evidence>
<dbReference type="OrthoDB" id="6516760at2759"/>
<dbReference type="GO" id="GO:0007189">
    <property type="term" value="P:adenylate cyclase-activating G protein-coupled receptor signaling pathway"/>
    <property type="evidence" value="ECO:0007669"/>
    <property type="project" value="TreeGrafter"/>
</dbReference>
<feature type="domain" description="Adenylate cyclase N-terminal" evidence="4">
    <location>
        <begin position="16"/>
        <end position="80"/>
    </location>
</feature>
<dbReference type="PANTHER" id="PTHR45627">
    <property type="entry name" value="ADENYLATE CYCLASE TYPE 1"/>
    <property type="match status" value="1"/>
</dbReference>
<dbReference type="GO" id="GO:0005886">
    <property type="term" value="C:plasma membrane"/>
    <property type="evidence" value="ECO:0007669"/>
    <property type="project" value="TreeGrafter"/>
</dbReference>
<dbReference type="Pfam" id="PF16214">
    <property type="entry name" value="AC_N"/>
    <property type="match status" value="1"/>
</dbReference>
<dbReference type="GO" id="GO:0004016">
    <property type="term" value="F:adenylate cyclase activity"/>
    <property type="evidence" value="ECO:0007669"/>
    <property type="project" value="TreeGrafter"/>
</dbReference>
<evidence type="ECO:0000259" key="4">
    <source>
        <dbReference type="Pfam" id="PF16214"/>
    </source>
</evidence>
<dbReference type="Proteomes" id="UP001152798">
    <property type="component" value="Chromosome 4"/>
</dbReference>
<dbReference type="GO" id="GO:0007193">
    <property type="term" value="P:adenylate cyclase-inhibiting G protein-coupled receptor signaling pathway"/>
    <property type="evidence" value="ECO:0007669"/>
    <property type="project" value="TreeGrafter"/>
</dbReference>
<evidence type="ECO:0000313" key="5">
    <source>
        <dbReference type="EMBL" id="CAH1398285.1"/>
    </source>
</evidence>
<keyword evidence="2" id="KW-0456">Lyase</keyword>
<keyword evidence="3" id="KW-0812">Transmembrane</keyword>
<keyword evidence="3" id="KW-0472">Membrane</keyword>
<reference evidence="5" key="1">
    <citation type="submission" date="2022-01" db="EMBL/GenBank/DDBJ databases">
        <authorList>
            <person name="King R."/>
        </authorList>
    </citation>
    <scope>NUCLEOTIDE SEQUENCE</scope>
</reference>
<name>A0A9P0HAA5_NEZVI</name>
<dbReference type="InterPro" id="IPR032628">
    <property type="entry name" value="AC_N"/>
</dbReference>
<dbReference type="PANTHER" id="PTHR45627:SF12">
    <property type="entry name" value="ADENYLATE CYCLASE TYPE 2"/>
    <property type="match status" value="1"/>
</dbReference>
<gene>
    <name evidence="5" type="ORF">NEZAVI_LOCUS7969</name>
</gene>
<evidence type="ECO:0000256" key="2">
    <source>
        <dbReference type="ARBA" id="ARBA00023239"/>
    </source>
</evidence>
<dbReference type="AlphaFoldDB" id="A0A9P0HAA5"/>
<keyword evidence="1" id="KW-0547">Nucleotide-binding</keyword>
<protein>
    <recommendedName>
        <fullName evidence="4">Adenylate cyclase N-terminal domain-containing protein</fullName>
    </recommendedName>
</protein>
<feature type="transmembrane region" description="Helical" evidence="3">
    <location>
        <begin position="6"/>
        <end position="29"/>
    </location>
</feature>
<dbReference type="GO" id="GO:0006171">
    <property type="term" value="P:cAMP biosynthetic process"/>
    <property type="evidence" value="ECO:0007669"/>
    <property type="project" value="TreeGrafter"/>
</dbReference>
<sequence>MSRKELWHPIMVGSELIFLLAGSGLGLYYRRMAERWHRATLADTRACIESRIRLETEREQQEQLLLSVIPAYIAAEITIDPENDRVSPKVDGSDRIVW</sequence>
<keyword evidence="3" id="KW-1133">Transmembrane helix</keyword>
<keyword evidence="6" id="KW-1185">Reference proteome</keyword>
<organism evidence="5 6">
    <name type="scientific">Nezara viridula</name>
    <name type="common">Southern green stink bug</name>
    <name type="synonym">Cimex viridulus</name>
    <dbReference type="NCBI Taxonomy" id="85310"/>
    <lineage>
        <taxon>Eukaryota</taxon>
        <taxon>Metazoa</taxon>
        <taxon>Ecdysozoa</taxon>
        <taxon>Arthropoda</taxon>
        <taxon>Hexapoda</taxon>
        <taxon>Insecta</taxon>
        <taxon>Pterygota</taxon>
        <taxon>Neoptera</taxon>
        <taxon>Paraneoptera</taxon>
        <taxon>Hemiptera</taxon>
        <taxon>Heteroptera</taxon>
        <taxon>Panheteroptera</taxon>
        <taxon>Pentatomomorpha</taxon>
        <taxon>Pentatomoidea</taxon>
        <taxon>Pentatomidae</taxon>
        <taxon>Pentatominae</taxon>
        <taxon>Nezara</taxon>
    </lineage>
</organism>
<accession>A0A9P0HAA5</accession>